<dbReference type="InParanoid" id="E9HES3"/>
<gene>
    <name evidence="1" type="ORF">DAPPUDRAFT_258091</name>
</gene>
<protein>
    <recommendedName>
        <fullName evidence="3">Reverse transcriptase domain-containing protein</fullName>
    </recommendedName>
</protein>
<dbReference type="KEGG" id="dpx:DAPPUDRAFT_258091"/>
<reference evidence="1 2" key="1">
    <citation type="journal article" date="2011" name="Science">
        <title>The ecoresponsive genome of Daphnia pulex.</title>
        <authorList>
            <person name="Colbourne J.K."/>
            <person name="Pfrender M.E."/>
            <person name="Gilbert D."/>
            <person name="Thomas W.K."/>
            <person name="Tucker A."/>
            <person name="Oakley T.H."/>
            <person name="Tokishita S."/>
            <person name="Aerts A."/>
            <person name="Arnold G.J."/>
            <person name="Basu M.K."/>
            <person name="Bauer D.J."/>
            <person name="Caceres C.E."/>
            <person name="Carmel L."/>
            <person name="Casola C."/>
            <person name="Choi J.H."/>
            <person name="Detter J.C."/>
            <person name="Dong Q."/>
            <person name="Dusheyko S."/>
            <person name="Eads B.D."/>
            <person name="Frohlich T."/>
            <person name="Geiler-Samerotte K.A."/>
            <person name="Gerlach D."/>
            <person name="Hatcher P."/>
            <person name="Jogdeo S."/>
            <person name="Krijgsveld J."/>
            <person name="Kriventseva E.V."/>
            <person name="Kultz D."/>
            <person name="Laforsch C."/>
            <person name="Lindquist E."/>
            <person name="Lopez J."/>
            <person name="Manak J.R."/>
            <person name="Muller J."/>
            <person name="Pangilinan J."/>
            <person name="Patwardhan R.P."/>
            <person name="Pitluck S."/>
            <person name="Pritham E.J."/>
            <person name="Rechtsteiner A."/>
            <person name="Rho M."/>
            <person name="Rogozin I.B."/>
            <person name="Sakarya O."/>
            <person name="Salamov A."/>
            <person name="Schaack S."/>
            <person name="Shapiro H."/>
            <person name="Shiga Y."/>
            <person name="Skalitzky C."/>
            <person name="Smith Z."/>
            <person name="Souvorov A."/>
            <person name="Sung W."/>
            <person name="Tang Z."/>
            <person name="Tsuchiya D."/>
            <person name="Tu H."/>
            <person name="Vos H."/>
            <person name="Wang M."/>
            <person name="Wolf Y.I."/>
            <person name="Yamagata H."/>
            <person name="Yamada T."/>
            <person name="Ye Y."/>
            <person name="Shaw J.R."/>
            <person name="Andrews J."/>
            <person name="Crease T.J."/>
            <person name="Tang H."/>
            <person name="Lucas S.M."/>
            <person name="Robertson H.M."/>
            <person name="Bork P."/>
            <person name="Koonin E.V."/>
            <person name="Zdobnov E.M."/>
            <person name="Grigoriev I.V."/>
            <person name="Lynch M."/>
            <person name="Boore J.L."/>
        </authorList>
    </citation>
    <scope>NUCLEOTIDE SEQUENCE [LARGE SCALE GENOMIC DNA]</scope>
</reference>
<sequence length="263" mass="28708">MLTTSYVDDIAIADSSVRGIQGILNATENTATSLGLKLYPSKCTALTIINGKSSVDNPLKLDWNCWRLPNNGPSQGRTGKLSRDSTNRRVRGLGILPLTDDADIWTLARAIQLLDRKDKIVSEVAMAQEETIKLGYGRNEVSFPLPINEYLAGSMEKGLGAIQHGGASMNLWTHARLMAEETEKLCHTVSVNLAVDNSGLRRDLVVNSNSPSIIIDVKVPISSANGLEKAHARKTGKYTTPWCSTPSHALKQRWDKSCPGIVW</sequence>
<name>E9HES3_DAPPU</name>
<dbReference type="OrthoDB" id="10067100at2759"/>
<evidence type="ECO:0008006" key="3">
    <source>
        <dbReference type="Google" id="ProtNLM"/>
    </source>
</evidence>
<evidence type="ECO:0000313" key="1">
    <source>
        <dbReference type="EMBL" id="EFX69720.1"/>
    </source>
</evidence>
<dbReference type="Proteomes" id="UP000000305">
    <property type="component" value="Unassembled WGS sequence"/>
</dbReference>
<accession>E9HES3</accession>
<proteinExistence type="predicted"/>
<dbReference type="EMBL" id="GL732631">
    <property type="protein sequence ID" value="EFX69720.1"/>
    <property type="molecule type" value="Genomic_DNA"/>
</dbReference>
<dbReference type="AlphaFoldDB" id="E9HES3"/>
<organism evidence="1 2">
    <name type="scientific">Daphnia pulex</name>
    <name type="common">Water flea</name>
    <dbReference type="NCBI Taxonomy" id="6669"/>
    <lineage>
        <taxon>Eukaryota</taxon>
        <taxon>Metazoa</taxon>
        <taxon>Ecdysozoa</taxon>
        <taxon>Arthropoda</taxon>
        <taxon>Crustacea</taxon>
        <taxon>Branchiopoda</taxon>
        <taxon>Diplostraca</taxon>
        <taxon>Cladocera</taxon>
        <taxon>Anomopoda</taxon>
        <taxon>Daphniidae</taxon>
        <taxon>Daphnia</taxon>
    </lineage>
</organism>
<evidence type="ECO:0000313" key="2">
    <source>
        <dbReference type="Proteomes" id="UP000000305"/>
    </source>
</evidence>
<dbReference type="HOGENOM" id="CLU_1058675_0_0_1"/>
<keyword evidence="2" id="KW-1185">Reference proteome</keyword>